<dbReference type="STRING" id="3659.A0A0A0K8T0"/>
<dbReference type="EMBL" id="CM002928">
    <property type="protein sequence ID" value="KGN45274.1"/>
    <property type="molecule type" value="Genomic_DNA"/>
</dbReference>
<dbReference type="Gramene" id="KGN45274">
    <property type="protein sequence ID" value="KGN45274"/>
    <property type="gene ID" value="Csa_7G432560"/>
</dbReference>
<dbReference type="PANTHER" id="PTHR37706:SF2">
    <property type="entry name" value="TRANSMEMBRANE PROTEIN"/>
    <property type="match status" value="1"/>
</dbReference>
<gene>
    <name evidence="2" type="ORF">Csa_7G432560</name>
</gene>
<dbReference type="PANTHER" id="PTHR37706">
    <property type="entry name" value="TRANSMEMBRANE PROTEIN"/>
    <property type="match status" value="1"/>
</dbReference>
<keyword evidence="1" id="KW-0812">Transmembrane</keyword>
<keyword evidence="1" id="KW-1133">Transmembrane helix</keyword>
<proteinExistence type="predicted"/>
<reference evidence="2 3" key="3">
    <citation type="journal article" date="2010" name="BMC Genomics">
        <title>Transcriptome sequencing and comparative analysis of cucumber flowers with different sex types.</title>
        <authorList>
            <person name="Guo S."/>
            <person name="Zheng Y."/>
            <person name="Joung J.G."/>
            <person name="Liu S."/>
            <person name="Zhang Z."/>
            <person name="Crasta O.R."/>
            <person name="Sobral B.W."/>
            <person name="Xu Y."/>
            <person name="Huang S."/>
            <person name="Fei Z."/>
        </authorList>
    </citation>
    <scope>NUCLEOTIDE SEQUENCE [LARGE SCALE GENOMIC DNA]</scope>
    <source>
        <strain evidence="3">cv. 9930</strain>
    </source>
</reference>
<dbReference type="eggNOG" id="ENOG502S747">
    <property type="taxonomic scope" value="Eukaryota"/>
</dbReference>
<sequence length="127" mass="14316">MAILSTSLHRSSQSVAASSIALPLCSTFHLRSEICFSLHRRRLSPLFFSSNSYAESVVCSAAVRPPPDSDPPPEEDPVRLTGLPAIFSKFRDRVQIFLAVLFWMSLFFWTSALDGRNRPNKGSRFRR</sequence>
<dbReference type="AlphaFoldDB" id="A0A0A0K8T0"/>
<feature type="transmembrane region" description="Helical" evidence="1">
    <location>
        <begin position="96"/>
        <end position="113"/>
    </location>
</feature>
<evidence type="ECO:0000313" key="2">
    <source>
        <dbReference type="EMBL" id="KGN45274.1"/>
    </source>
</evidence>
<dbReference type="OrthoDB" id="786429at2759"/>
<evidence type="ECO:0000313" key="3">
    <source>
        <dbReference type="Proteomes" id="UP000029981"/>
    </source>
</evidence>
<dbReference type="Proteomes" id="UP000029981">
    <property type="component" value="Chromosome 7"/>
</dbReference>
<reference evidence="2 3" key="1">
    <citation type="journal article" date="2009" name="Nat. Genet.">
        <title>The genome of the cucumber, Cucumis sativus L.</title>
        <authorList>
            <person name="Huang S."/>
            <person name="Li R."/>
            <person name="Zhang Z."/>
            <person name="Li L."/>
            <person name="Gu X."/>
            <person name="Fan W."/>
            <person name="Lucas W.J."/>
            <person name="Wang X."/>
            <person name="Xie B."/>
            <person name="Ni P."/>
            <person name="Ren Y."/>
            <person name="Zhu H."/>
            <person name="Li J."/>
            <person name="Lin K."/>
            <person name="Jin W."/>
            <person name="Fei Z."/>
            <person name="Li G."/>
            <person name="Staub J."/>
            <person name="Kilian A."/>
            <person name="van der Vossen E.A."/>
            <person name="Wu Y."/>
            <person name="Guo J."/>
            <person name="He J."/>
            <person name="Jia Z."/>
            <person name="Ren Y."/>
            <person name="Tian G."/>
            <person name="Lu Y."/>
            <person name="Ruan J."/>
            <person name="Qian W."/>
            <person name="Wang M."/>
            <person name="Huang Q."/>
            <person name="Li B."/>
            <person name="Xuan Z."/>
            <person name="Cao J."/>
            <person name="Asan"/>
            <person name="Wu Z."/>
            <person name="Zhang J."/>
            <person name="Cai Q."/>
            <person name="Bai Y."/>
            <person name="Zhao B."/>
            <person name="Han Y."/>
            <person name="Li Y."/>
            <person name="Li X."/>
            <person name="Wang S."/>
            <person name="Shi Q."/>
            <person name="Liu S."/>
            <person name="Cho W.K."/>
            <person name="Kim J.Y."/>
            <person name="Xu Y."/>
            <person name="Heller-Uszynska K."/>
            <person name="Miao H."/>
            <person name="Cheng Z."/>
            <person name="Zhang S."/>
            <person name="Wu J."/>
            <person name="Yang Y."/>
            <person name="Kang H."/>
            <person name="Li M."/>
            <person name="Liang H."/>
            <person name="Ren X."/>
            <person name="Shi Z."/>
            <person name="Wen M."/>
            <person name="Jian M."/>
            <person name="Yang H."/>
            <person name="Zhang G."/>
            <person name="Yang Z."/>
            <person name="Chen R."/>
            <person name="Liu S."/>
            <person name="Li J."/>
            <person name="Ma L."/>
            <person name="Liu H."/>
            <person name="Zhou Y."/>
            <person name="Zhao J."/>
            <person name="Fang X."/>
            <person name="Li G."/>
            <person name="Fang L."/>
            <person name="Li Y."/>
            <person name="Liu D."/>
            <person name="Zheng H."/>
            <person name="Zhang Y."/>
            <person name="Qin N."/>
            <person name="Li Z."/>
            <person name="Yang G."/>
            <person name="Yang S."/>
            <person name="Bolund L."/>
            <person name="Kristiansen K."/>
            <person name="Zheng H."/>
            <person name="Li S."/>
            <person name="Zhang X."/>
            <person name="Yang H."/>
            <person name="Wang J."/>
            <person name="Sun R."/>
            <person name="Zhang B."/>
            <person name="Jiang S."/>
            <person name="Wang J."/>
            <person name="Du Y."/>
            <person name="Li S."/>
        </authorList>
    </citation>
    <scope>NUCLEOTIDE SEQUENCE [LARGE SCALE GENOMIC DNA]</scope>
    <source>
        <strain evidence="3">cv. 9930</strain>
    </source>
</reference>
<accession>A0A0A0K8T0</accession>
<keyword evidence="1" id="KW-0472">Membrane</keyword>
<organism evidence="2 3">
    <name type="scientific">Cucumis sativus</name>
    <name type="common">Cucumber</name>
    <dbReference type="NCBI Taxonomy" id="3659"/>
    <lineage>
        <taxon>Eukaryota</taxon>
        <taxon>Viridiplantae</taxon>
        <taxon>Streptophyta</taxon>
        <taxon>Embryophyta</taxon>
        <taxon>Tracheophyta</taxon>
        <taxon>Spermatophyta</taxon>
        <taxon>Magnoliopsida</taxon>
        <taxon>eudicotyledons</taxon>
        <taxon>Gunneridae</taxon>
        <taxon>Pentapetalae</taxon>
        <taxon>rosids</taxon>
        <taxon>fabids</taxon>
        <taxon>Cucurbitales</taxon>
        <taxon>Cucurbitaceae</taxon>
        <taxon>Benincaseae</taxon>
        <taxon>Cucumis</taxon>
    </lineage>
</organism>
<protein>
    <submittedName>
        <fullName evidence="2">Uncharacterized protein</fullName>
    </submittedName>
</protein>
<dbReference type="KEGG" id="csv:101209839"/>
<evidence type="ECO:0000256" key="1">
    <source>
        <dbReference type="SAM" id="Phobius"/>
    </source>
</evidence>
<reference evidence="2 3" key="4">
    <citation type="journal article" date="2011" name="BMC Genomics">
        <title>RNA-Seq improves annotation of protein-coding genes in the cucumber genome.</title>
        <authorList>
            <person name="Li Z."/>
            <person name="Zhang Z."/>
            <person name="Yan P."/>
            <person name="Huang S."/>
            <person name="Fei Z."/>
            <person name="Lin K."/>
        </authorList>
    </citation>
    <scope>NUCLEOTIDE SEQUENCE [LARGE SCALE GENOMIC DNA]</scope>
    <source>
        <strain evidence="3">cv. 9930</strain>
    </source>
</reference>
<name>A0A0A0K8T0_CUCSA</name>
<keyword evidence="3" id="KW-1185">Reference proteome</keyword>
<reference evidence="2 3" key="2">
    <citation type="journal article" date="2009" name="PLoS ONE">
        <title>An integrated genetic and cytogenetic map of the cucumber genome.</title>
        <authorList>
            <person name="Ren Y."/>
            <person name="Zhang Z."/>
            <person name="Liu J."/>
            <person name="Staub J.E."/>
            <person name="Han Y."/>
            <person name="Cheng Z."/>
            <person name="Li X."/>
            <person name="Lu J."/>
            <person name="Miao H."/>
            <person name="Kang H."/>
            <person name="Xie B."/>
            <person name="Gu X."/>
            <person name="Wang X."/>
            <person name="Du Y."/>
            <person name="Jin W."/>
            <person name="Huang S."/>
        </authorList>
    </citation>
    <scope>NUCLEOTIDE SEQUENCE [LARGE SCALE GENOMIC DNA]</scope>
    <source>
        <strain evidence="3">cv. 9930</strain>
    </source>
</reference>